<protein>
    <recommendedName>
        <fullName evidence="3">histidine kinase</fullName>
        <ecNumber evidence="3">2.7.13.3</ecNumber>
    </recommendedName>
</protein>
<evidence type="ECO:0000256" key="6">
    <source>
        <dbReference type="ARBA" id="ARBA00022679"/>
    </source>
</evidence>
<accession>A0ABR8YUX2</accession>
<evidence type="ECO:0000313" key="16">
    <source>
        <dbReference type="EMBL" id="MBD8048062.1"/>
    </source>
</evidence>
<gene>
    <name evidence="16" type="ORF">H9637_13630</name>
</gene>
<dbReference type="Proteomes" id="UP000627166">
    <property type="component" value="Unassembled WGS sequence"/>
</dbReference>
<reference evidence="16 17" key="1">
    <citation type="submission" date="2020-08" db="EMBL/GenBank/DDBJ databases">
        <title>A Genomic Blueprint of the Chicken Gut Microbiome.</title>
        <authorList>
            <person name="Gilroy R."/>
            <person name="Ravi A."/>
            <person name="Getino M."/>
            <person name="Pursley I."/>
            <person name="Horton D.L."/>
            <person name="Alikhan N.-F."/>
            <person name="Baker D."/>
            <person name="Gharbi K."/>
            <person name="Hall N."/>
            <person name="Watson M."/>
            <person name="Adriaenssens E.M."/>
            <person name="Foster-Nyarko E."/>
            <person name="Jarju S."/>
            <person name="Secka A."/>
            <person name="Antonio M."/>
            <person name="Oren A."/>
            <person name="Chaudhuri R."/>
            <person name="La Ragione R.M."/>
            <person name="Hildebrand F."/>
            <person name="Pallen M.J."/>
        </authorList>
    </citation>
    <scope>NUCLEOTIDE SEQUENCE [LARGE SCALE GENOMIC DNA]</scope>
    <source>
        <strain evidence="16 17">N37</strain>
    </source>
</reference>
<keyword evidence="10" id="KW-0067">ATP-binding</keyword>
<evidence type="ECO:0000256" key="14">
    <source>
        <dbReference type="SAM" id="Phobius"/>
    </source>
</evidence>
<dbReference type="PRINTS" id="PR00344">
    <property type="entry name" value="BCTRLSENSOR"/>
</dbReference>
<dbReference type="SMART" id="SM00388">
    <property type="entry name" value="HisKA"/>
    <property type="match status" value="1"/>
</dbReference>
<dbReference type="PANTHER" id="PTHR45528">
    <property type="entry name" value="SENSOR HISTIDINE KINASE CPXA"/>
    <property type="match status" value="1"/>
</dbReference>
<dbReference type="Gene3D" id="1.10.287.130">
    <property type="match status" value="1"/>
</dbReference>
<keyword evidence="11 14" id="KW-1133">Transmembrane helix</keyword>
<comment type="subcellular location">
    <subcellularLocation>
        <location evidence="2">Cell membrane</location>
        <topology evidence="2">Multi-pass membrane protein</topology>
    </subcellularLocation>
</comment>
<dbReference type="InterPro" id="IPR005467">
    <property type="entry name" value="His_kinase_dom"/>
</dbReference>
<feature type="domain" description="Histidine kinase" evidence="15">
    <location>
        <begin position="134"/>
        <end position="351"/>
    </location>
</feature>
<evidence type="ECO:0000256" key="12">
    <source>
        <dbReference type="ARBA" id="ARBA00023012"/>
    </source>
</evidence>
<keyword evidence="9" id="KW-0418">Kinase</keyword>
<keyword evidence="8" id="KW-0547">Nucleotide-binding</keyword>
<comment type="catalytic activity">
    <reaction evidence="1">
        <text>ATP + protein L-histidine = ADP + protein N-phospho-L-histidine.</text>
        <dbReference type="EC" id="2.7.13.3"/>
    </reaction>
</comment>
<dbReference type="SMART" id="SM00387">
    <property type="entry name" value="HATPase_c"/>
    <property type="match status" value="1"/>
</dbReference>
<keyword evidence="5" id="KW-0597">Phosphoprotein</keyword>
<evidence type="ECO:0000256" key="7">
    <source>
        <dbReference type="ARBA" id="ARBA00022692"/>
    </source>
</evidence>
<dbReference type="CDD" id="cd00075">
    <property type="entry name" value="HATPase"/>
    <property type="match status" value="1"/>
</dbReference>
<dbReference type="EMBL" id="JACSQB010000111">
    <property type="protein sequence ID" value="MBD8048062.1"/>
    <property type="molecule type" value="Genomic_DNA"/>
</dbReference>
<feature type="transmembrane region" description="Helical" evidence="14">
    <location>
        <begin position="49"/>
        <end position="66"/>
    </location>
</feature>
<keyword evidence="12" id="KW-0902">Two-component regulatory system</keyword>
<sequence length="351" mass="40652">MFLSYLILIILKDMFYPIFIDSGYEPIIWRFLALPIRVSTYIPLSELRFVSYILWFIIFILILLLFTHKKAKDFIQITDAINLVAKEKSNKKLSVDSKNILGETAENINIIIERLNNSIDERIAEQSKNELITNVSHDLRTPLTSIIGYLGVIEEDRYRDEVQLRYYVNIAYEKSKRLNILINDLFELTRMGNGGVKINKNPINVVELLKQLVVQFHFQLENAKMKERLFFSEDKLLILGDGDKLVRAFENLISNAITYGRNSKYIDIITLKEENTAVIKVINYGNPIPMLDLPYIFDRFYRVEKSRSEETGGSGLGLAITKNIIQLHNGKITAYSDEEKTIFEVKLPLLD</sequence>
<dbReference type="SUPFAM" id="SSF55874">
    <property type="entry name" value="ATPase domain of HSP90 chaperone/DNA topoisomerase II/histidine kinase"/>
    <property type="match status" value="1"/>
</dbReference>
<keyword evidence="17" id="KW-1185">Reference proteome</keyword>
<dbReference type="SUPFAM" id="SSF47384">
    <property type="entry name" value="Homodimeric domain of signal transducing histidine kinase"/>
    <property type="match status" value="1"/>
</dbReference>
<dbReference type="InterPro" id="IPR050398">
    <property type="entry name" value="HssS/ArlS-like"/>
</dbReference>
<keyword evidence="7 14" id="KW-0812">Transmembrane</keyword>
<evidence type="ECO:0000256" key="13">
    <source>
        <dbReference type="ARBA" id="ARBA00023136"/>
    </source>
</evidence>
<proteinExistence type="predicted"/>
<comment type="caution">
    <text evidence="16">The sequence shown here is derived from an EMBL/GenBank/DDBJ whole genome shotgun (WGS) entry which is preliminary data.</text>
</comment>
<evidence type="ECO:0000256" key="4">
    <source>
        <dbReference type="ARBA" id="ARBA00022475"/>
    </source>
</evidence>
<dbReference type="CDD" id="cd00082">
    <property type="entry name" value="HisKA"/>
    <property type="match status" value="1"/>
</dbReference>
<evidence type="ECO:0000256" key="3">
    <source>
        <dbReference type="ARBA" id="ARBA00012438"/>
    </source>
</evidence>
<name>A0ABR8YUX2_9CLOT</name>
<dbReference type="InterPro" id="IPR036097">
    <property type="entry name" value="HisK_dim/P_sf"/>
</dbReference>
<keyword evidence="4" id="KW-1003">Cell membrane</keyword>
<keyword evidence="6" id="KW-0808">Transferase</keyword>
<dbReference type="InterPro" id="IPR036890">
    <property type="entry name" value="HATPase_C_sf"/>
</dbReference>
<dbReference type="PROSITE" id="PS50109">
    <property type="entry name" value="HIS_KIN"/>
    <property type="match status" value="1"/>
</dbReference>
<evidence type="ECO:0000256" key="8">
    <source>
        <dbReference type="ARBA" id="ARBA00022741"/>
    </source>
</evidence>
<evidence type="ECO:0000256" key="10">
    <source>
        <dbReference type="ARBA" id="ARBA00022840"/>
    </source>
</evidence>
<keyword evidence="13 14" id="KW-0472">Membrane</keyword>
<dbReference type="EC" id="2.7.13.3" evidence="3"/>
<dbReference type="PANTHER" id="PTHR45528:SF1">
    <property type="entry name" value="SENSOR HISTIDINE KINASE CPXA"/>
    <property type="match status" value="1"/>
</dbReference>
<dbReference type="Pfam" id="PF00512">
    <property type="entry name" value="HisKA"/>
    <property type="match status" value="1"/>
</dbReference>
<organism evidence="16 17">
    <name type="scientific">Clostridium faecium</name>
    <dbReference type="NCBI Taxonomy" id="2762223"/>
    <lineage>
        <taxon>Bacteria</taxon>
        <taxon>Bacillati</taxon>
        <taxon>Bacillota</taxon>
        <taxon>Clostridia</taxon>
        <taxon>Eubacteriales</taxon>
        <taxon>Clostridiaceae</taxon>
        <taxon>Clostridium</taxon>
    </lineage>
</organism>
<dbReference type="Pfam" id="PF02518">
    <property type="entry name" value="HATPase_c"/>
    <property type="match status" value="1"/>
</dbReference>
<dbReference type="InterPro" id="IPR003661">
    <property type="entry name" value="HisK_dim/P_dom"/>
</dbReference>
<dbReference type="InterPro" id="IPR003594">
    <property type="entry name" value="HATPase_dom"/>
</dbReference>
<evidence type="ECO:0000256" key="11">
    <source>
        <dbReference type="ARBA" id="ARBA00022989"/>
    </source>
</evidence>
<dbReference type="Gene3D" id="3.30.565.10">
    <property type="entry name" value="Histidine kinase-like ATPase, C-terminal domain"/>
    <property type="match status" value="1"/>
</dbReference>
<evidence type="ECO:0000313" key="17">
    <source>
        <dbReference type="Proteomes" id="UP000627166"/>
    </source>
</evidence>
<evidence type="ECO:0000256" key="1">
    <source>
        <dbReference type="ARBA" id="ARBA00000085"/>
    </source>
</evidence>
<evidence type="ECO:0000256" key="2">
    <source>
        <dbReference type="ARBA" id="ARBA00004651"/>
    </source>
</evidence>
<evidence type="ECO:0000256" key="5">
    <source>
        <dbReference type="ARBA" id="ARBA00022553"/>
    </source>
</evidence>
<dbReference type="InterPro" id="IPR004358">
    <property type="entry name" value="Sig_transdc_His_kin-like_C"/>
</dbReference>
<evidence type="ECO:0000259" key="15">
    <source>
        <dbReference type="PROSITE" id="PS50109"/>
    </source>
</evidence>
<evidence type="ECO:0000256" key="9">
    <source>
        <dbReference type="ARBA" id="ARBA00022777"/>
    </source>
</evidence>